<dbReference type="Proteomes" id="UP000324222">
    <property type="component" value="Unassembled WGS sequence"/>
</dbReference>
<evidence type="ECO:0000313" key="2">
    <source>
        <dbReference type="EMBL" id="MPC18635.1"/>
    </source>
</evidence>
<keyword evidence="3" id="KW-1185">Reference proteome</keyword>
<gene>
    <name evidence="2" type="ORF">E2C01_011525</name>
</gene>
<evidence type="ECO:0000313" key="3">
    <source>
        <dbReference type="Proteomes" id="UP000324222"/>
    </source>
</evidence>
<reference evidence="2 3" key="1">
    <citation type="submission" date="2019-05" db="EMBL/GenBank/DDBJ databases">
        <title>Another draft genome of Portunus trituberculatus and its Hox gene families provides insights of decapod evolution.</title>
        <authorList>
            <person name="Jeong J.-H."/>
            <person name="Song I."/>
            <person name="Kim S."/>
            <person name="Choi T."/>
            <person name="Kim D."/>
            <person name="Ryu S."/>
            <person name="Kim W."/>
        </authorList>
    </citation>
    <scope>NUCLEOTIDE SEQUENCE [LARGE SCALE GENOMIC DNA]</scope>
    <source>
        <tissue evidence="2">Muscle</tissue>
    </source>
</reference>
<keyword evidence="1" id="KW-0812">Transmembrane</keyword>
<keyword evidence="1" id="KW-0472">Membrane</keyword>
<dbReference type="AlphaFoldDB" id="A0A5B7DC71"/>
<sequence length="163" mass="17737">MNKKGGLFCGVKWRLGGSNGSGAGVEGGRDWGGLGRFGEEGCPPLVTPRRSATAGLRHGAFISKLSLLYLARPYDPVRGSGGVARSPWRRRRRWRRRFGGFLSVFFFYSSSFPPPYPTSSSSSSSSSSSCLFAILSVARSYGYHPNLSRQRGKVCGYKIGRSN</sequence>
<organism evidence="2 3">
    <name type="scientific">Portunus trituberculatus</name>
    <name type="common">Swimming crab</name>
    <name type="synonym">Neptunus trituberculatus</name>
    <dbReference type="NCBI Taxonomy" id="210409"/>
    <lineage>
        <taxon>Eukaryota</taxon>
        <taxon>Metazoa</taxon>
        <taxon>Ecdysozoa</taxon>
        <taxon>Arthropoda</taxon>
        <taxon>Crustacea</taxon>
        <taxon>Multicrustacea</taxon>
        <taxon>Malacostraca</taxon>
        <taxon>Eumalacostraca</taxon>
        <taxon>Eucarida</taxon>
        <taxon>Decapoda</taxon>
        <taxon>Pleocyemata</taxon>
        <taxon>Brachyura</taxon>
        <taxon>Eubrachyura</taxon>
        <taxon>Portunoidea</taxon>
        <taxon>Portunidae</taxon>
        <taxon>Portuninae</taxon>
        <taxon>Portunus</taxon>
    </lineage>
</organism>
<proteinExistence type="predicted"/>
<dbReference type="EMBL" id="VSRR010000697">
    <property type="protein sequence ID" value="MPC18635.1"/>
    <property type="molecule type" value="Genomic_DNA"/>
</dbReference>
<evidence type="ECO:0000256" key="1">
    <source>
        <dbReference type="SAM" id="Phobius"/>
    </source>
</evidence>
<name>A0A5B7DC71_PORTR</name>
<accession>A0A5B7DC71</accession>
<feature type="transmembrane region" description="Helical" evidence="1">
    <location>
        <begin position="98"/>
        <end position="116"/>
    </location>
</feature>
<protein>
    <submittedName>
        <fullName evidence="2">Uncharacterized protein</fullName>
    </submittedName>
</protein>
<keyword evidence="1" id="KW-1133">Transmembrane helix</keyword>
<comment type="caution">
    <text evidence="2">The sequence shown here is derived from an EMBL/GenBank/DDBJ whole genome shotgun (WGS) entry which is preliminary data.</text>
</comment>